<feature type="region of interest" description="Disordered" evidence="2">
    <location>
        <begin position="49"/>
        <end position="107"/>
    </location>
</feature>
<evidence type="ECO:0000256" key="2">
    <source>
        <dbReference type="SAM" id="MobiDB-lite"/>
    </source>
</evidence>
<dbReference type="PROSITE" id="PS50158">
    <property type="entry name" value="ZF_CCHC"/>
    <property type="match status" value="1"/>
</dbReference>
<accession>A0AAV9JBK9</accession>
<dbReference type="Proteomes" id="UP001324427">
    <property type="component" value="Unassembled WGS sequence"/>
</dbReference>
<keyword evidence="1" id="KW-0479">Metal-binding</keyword>
<name>A0AAV9JBK9_9PEZI</name>
<proteinExistence type="predicted"/>
<evidence type="ECO:0000313" key="5">
    <source>
        <dbReference type="Proteomes" id="UP001324427"/>
    </source>
</evidence>
<keyword evidence="1" id="KW-0863">Zinc-finger</keyword>
<dbReference type="GO" id="GO:0003676">
    <property type="term" value="F:nucleic acid binding"/>
    <property type="evidence" value="ECO:0007669"/>
    <property type="project" value="InterPro"/>
</dbReference>
<comment type="caution">
    <text evidence="4">The sequence shown here is derived from an EMBL/GenBank/DDBJ whole genome shotgun (WGS) entry which is preliminary data.</text>
</comment>
<feature type="domain" description="CCHC-type" evidence="3">
    <location>
        <begin position="25"/>
        <end position="40"/>
    </location>
</feature>
<organism evidence="4 5">
    <name type="scientific">Oleoguttula mirabilis</name>
    <dbReference type="NCBI Taxonomy" id="1507867"/>
    <lineage>
        <taxon>Eukaryota</taxon>
        <taxon>Fungi</taxon>
        <taxon>Dikarya</taxon>
        <taxon>Ascomycota</taxon>
        <taxon>Pezizomycotina</taxon>
        <taxon>Dothideomycetes</taxon>
        <taxon>Dothideomycetidae</taxon>
        <taxon>Mycosphaerellales</taxon>
        <taxon>Teratosphaeriaceae</taxon>
        <taxon>Oleoguttula</taxon>
    </lineage>
</organism>
<reference evidence="4 5" key="1">
    <citation type="submission" date="2021-11" db="EMBL/GenBank/DDBJ databases">
        <title>Black yeast isolated from Biological Soil Crust.</title>
        <authorList>
            <person name="Kurbessoian T."/>
        </authorList>
    </citation>
    <scope>NUCLEOTIDE SEQUENCE [LARGE SCALE GENOMIC DNA]</scope>
    <source>
        <strain evidence="4 5">CCFEE 5522</strain>
    </source>
</reference>
<keyword evidence="5" id="KW-1185">Reference proteome</keyword>
<dbReference type="EMBL" id="JAVFHQ010000048">
    <property type="protein sequence ID" value="KAK4541793.1"/>
    <property type="molecule type" value="Genomic_DNA"/>
</dbReference>
<evidence type="ECO:0000259" key="3">
    <source>
        <dbReference type="PROSITE" id="PS50158"/>
    </source>
</evidence>
<evidence type="ECO:0000256" key="1">
    <source>
        <dbReference type="PROSITE-ProRule" id="PRU00047"/>
    </source>
</evidence>
<dbReference type="InterPro" id="IPR001878">
    <property type="entry name" value="Znf_CCHC"/>
</dbReference>
<dbReference type="AlphaFoldDB" id="A0AAV9JBK9"/>
<gene>
    <name evidence="4" type="ORF">LTR36_007325</name>
</gene>
<keyword evidence="1" id="KW-0862">Zinc</keyword>
<evidence type="ECO:0000313" key="4">
    <source>
        <dbReference type="EMBL" id="KAK4541793.1"/>
    </source>
</evidence>
<sequence length="361" mass="40387">MGRTRGPYAALSAEEKERRLDLGLCLYCGLSGHIRVDCESRLRQQVQAQQTQNVFRQPRNAHPRPPLQQALPESNPNPNYEPLGPRRRQTTFPPSFALPYDDDTYMEDQPITHPVQQLPSTPKKPTKQPSRAQFITGIFRPNGPARLIHGTEEALTKLASASNFDDLTISQSPLVLSPGASEVVEAVLTSVVHLKSKGCFPTSFTPTDLDRSVAGSKEFLELQNIGMPPFKSLNVSSMLDMLRSASVRNQNETGGQINYALGVLTHQVRGKSTSLRAQLFTKPDSKVRDDPEKVLHVETIWLYRRVEESSADRYIKVWRGFDKRTHQEDAAKILSPLHPVTNGLLLKEGDGYLMSFNFEAT</sequence>
<dbReference type="GO" id="GO:0008270">
    <property type="term" value="F:zinc ion binding"/>
    <property type="evidence" value="ECO:0007669"/>
    <property type="project" value="UniProtKB-KW"/>
</dbReference>
<protein>
    <recommendedName>
        <fullName evidence="3">CCHC-type domain-containing protein</fullName>
    </recommendedName>
</protein>